<dbReference type="AlphaFoldDB" id="A0A1F7IN76"/>
<dbReference type="InterPro" id="IPR036291">
    <property type="entry name" value="NAD(P)-bd_dom_sf"/>
</dbReference>
<gene>
    <name evidence="9" type="ORF">A2957_03040</name>
</gene>
<dbReference type="PANTHER" id="PTHR42751">
    <property type="entry name" value="SODIUM/HYDROGEN EXCHANGER FAMILY/TRKA DOMAIN PROTEIN"/>
    <property type="match status" value="1"/>
</dbReference>
<dbReference type="GO" id="GO:1902600">
    <property type="term" value="P:proton transmembrane transport"/>
    <property type="evidence" value="ECO:0007669"/>
    <property type="project" value="InterPro"/>
</dbReference>
<dbReference type="Pfam" id="PF00999">
    <property type="entry name" value="Na_H_Exchanger"/>
    <property type="match status" value="1"/>
</dbReference>
<dbReference type="PANTHER" id="PTHR42751:SF6">
    <property type="entry name" value="CONSERVED INTEGRAL MEMBRANE TRANSPORT PROTEIN-RELATED"/>
    <property type="match status" value="1"/>
</dbReference>
<feature type="transmembrane region" description="Helical" evidence="7">
    <location>
        <begin position="140"/>
        <end position="160"/>
    </location>
</feature>
<evidence type="ECO:0000256" key="5">
    <source>
        <dbReference type="ARBA" id="ARBA00022989"/>
    </source>
</evidence>
<evidence type="ECO:0000256" key="6">
    <source>
        <dbReference type="ARBA" id="ARBA00023136"/>
    </source>
</evidence>
<feature type="transmembrane region" description="Helical" evidence="7">
    <location>
        <begin position="6"/>
        <end position="22"/>
    </location>
</feature>
<dbReference type="GO" id="GO:0015297">
    <property type="term" value="F:antiporter activity"/>
    <property type="evidence" value="ECO:0007669"/>
    <property type="project" value="InterPro"/>
</dbReference>
<dbReference type="InterPro" id="IPR006153">
    <property type="entry name" value="Cation/H_exchanger_TM"/>
</dbReference>
<comment type="subcellular location">
    <subcellularLocation>
        <location evidence="1">Membrane</location>
        <topology evidence="1">Multi-pass membrane protein</topology>
    </subcellularLocation>
</comment>
<comment type="similarity">
    <text evidence="2">Belongs to the monovalent cation:proton antiporter 2 (CPA2) transporter (TC 2.A.37) family.</text>
</comment>
<evidence type="ECO:0000256" key="3">
    <source>
        <dbReference type="ARBA" id="ARBA00022448"/>
    </source>
</evidence>
<dbReference type="InterPro" id="IPR038770">
    <property type="entry name" value="Na+/solute_symporter_sf"/>
</dbReference>
<organism evidence="9 10">
    <name type="scientific">Candidatus Roizmanbacteria bacterium RIFCSPLOWO2_01_FULL_38_11</name>
    <dbReference type="NCBI Taxonomy" id="1802060"/>
    <lineage>
        <taxon>Bacteria</taxon>
        <taxon>Candidatus Roizmaniibacteriota</taxon>
    </lineage>
</organism>
<feature type="transmembrane region" description="Helical" evidence="7">
    <location>
        <begin position="80"/>
        <end position="104"/>
    </location>
</feature>
<protein>
    <recommendedName>
        <fullName evidence="8">RCK N-terminal domain-containing protein</fullName>
    </recommendedName>
</protein>
<proteinExistence type="inferred from homology"/>
<keyword evidence="4 7" id="KW-0812">Transmembrane</keyword>
<dbReference type="PROSITE" id="PS51201">
    <property type="entry name" value="RCK_N"/>
    <property type="match status" value="1"/>
</dbReference>
<dbReference type="GO" id="GO:0016020">
    <property type="term" value="C:membrane"/>
    <property type="evidence" value="ECO:0007669"/>
    <property type="project" value="UniProtKB-SubCell"/>
</dbReference>
<name>A0A1F7IN76_9BACT</name>
<feature type="transmembrane region" description="Helical" evidence="7">
    <location>
        <begin position="319"/>
        <end position="338"/>
    </location>
</feature>
<evidence type="ECO:0000259" key="8">
    <source>
        <dbReference type="PROSITE" id="PS51201"/>
    </source>
</evidence>
<evidence type="ECO:0000256" key="2">
    <source>
        <dbReference type="ARBA" id="ARBA00005551"/>
    </source>
</evidence>
<dbReference type="InterPro" id="IPR003148">
    <property type="entry name" value="RCK_N"/>
</dbReference>
<evidence type="ECO:0000256" key="4">
    <source>
        <dbReference type="ARBA" id="ARBA00022692"/>
    </source>
</evidence>
<feature type="transmembrane region" description="Helical" evidence="7">
    <location>
        <begin position="350"/>
        <end position="369"/>
    </location>
</feature>
<evidence type="ECO:0000256" key="7">
    <source>
        <dbReference type="SAM" id="Phobius"/>
    </source>
</evidence>
<dbReference type="Gene3D" id="3.40.50.720">
    <property type="entry name" value="NAD(P)-binding Rossmann-like Domain"/>
    <property type="match status" value="1"/>
</dbReference>
<dbReference type="EMBL" id="MGAK01000011">
    <property type="protein sequence ID" value="OGK44844.1"/>
    <property type="molecule type" value="Genomic_DNA"/>
</dbReference>
<comment type="caution">
    <text evidence="9">The sequence shown here is derived from an EMBL/GenBank/DDBJ whole genome shotgun (WGS) entry which is preliminary data.</text>
</comment>
<dbReference type="Gene3D" id="1.20.1530.20">
    <property type="match status" value="1"/>
</dbReference>
<feature type="domain" description="RCK N-terminal" evidence="8">
    <location>
        <begin position="411"/>
        <end position="527"/>
    </location>
</feature>
<feature type="transmembrane region" description="Helical" evidence="7">
    <location>
        <begin position="290"/>
        <end position="312"/>
    </location>
</feature>
<dbReference type="Proteomes" id="UP000179072">
    <property type="component" value="Unassembled WGS sequence"/>
</dbReference>
<sequence length="566" mass="63692">MLFNLIIFILVPFIGGICAVKLHIPRMIGYIIAGTVLGIFIHGQSAVFLPLFANVGLILLLFTVGLELNIDNLRRFGKFVILMGALQLIVSWLILYIFTILFGFKVLESAVIAFAFSLSSTAIVSKVIQDKAEENSLFGSMTLGILLFQDIAVIPFMILLSSLKGGGGFVETSIEIVFSFIKAAGILIVIYLLGQKIIPLLLEKIARLSRELLNLLTLLFIVIAIFVFSLLGLSPALAGFIAGAMLSGSLQHYQIFSQMRPMRDIFTILFFVFLGATVDVRHIISDLPKTLFFVFIIMLTKFLVISIIFIYYRFHSKTAFTTGILLSQVGEFAFIILHQSSQDGILSQDAYMFSLSVTLLTIMLSPLFMDRKEKVYLWIRRIIKKYASFLERFISYRVDRDTPHIDALKIRDHVIICGYGRVGSYIGRALNMSNIPFIAIDMNYHIVEEQRKRGVNIIYGDPTDIDILDFAQVEYASAIISAVPDIFSQEMIILNSKTLNSKITVFSRVELEKHQQRIKDLGAEVVVQPEFEAALSIIKRILVGYSMHKKDIVGKIKRLKLEHGMI</sequence>
<feature type="transmembrane region" description="Helical" evidence="7">
    <location>
        <begin position="213"/>
        <end position="231"/>
    </location>
</feature>
<evidence type="ECO:0000313" key="10">
    <source>
        <dbReference type="Proteomes" id="UP000179072"/>
    </source>
</evidence>
<evidence type="ECO:0000313" key="9">
    <source>
        <dbReference type="EMBL" id="OGK44844.1"/>
    </source>
</evidence>
<accession>A0A1F7IN76</accession>
<dbReference type="GO" id="GO:0006813">
    <property type="term" value="P:potassium ion transport"/>
    <property type="evidence" value="ECO:0007669"/>
    <property type="project" value="InterPro"/>
</dbReference>
<keyword evidence="6 7" id="KW-0472">Membrane</keyword>
<feature type="transmembrane region" description="Helical" evidence="7">
    <location>
        <begin position="265"/>
        <end position="284"/>
    </location>
</feature>
<feature type="transmembrane region" description="Helical" evidence="7">
    <location>
        <begin position="51"/>
        <end position="68"/>
    </location>
</feature>
<dbReference type="SUPFAM" id="SSF51735">
    <property type="entry name" value="NAD(P)-binding Rossmann-fold domains"/>
    <property type="match status" value="1"/>
</dbReference>
<feature type="transmembrane region" description="Helical" evidence="7">
    <location>
        <begin position="110"/>
        <end position="128"/>
    </location>
</feature>
<keyword evidence="3" id="KW-0813">Transport</keyword>
<dbReference type="Pfam" id="PF02254">
    <property type="entry name" value="TrkA_N"/>
    <property type="match status" value="1"/>
</dbReference>
<evidence type="ECO:0000256" key="1">
    <source>
        <dbReference type="ARBA" id="ARBA00004141"/>
    </source>
</evidence>
<reference evidence="9 10" key="1">
    <citation type="journal article" date="2016" name="Nat. Commun.">
        <title>Thousands of microbial genomes shed light on interconnected biogeochemical processes in an aquifer system.</title>
        <authorList>
            <person name="Anantharaman K."/>
            <person name="Brown C.T."/>
            <person name="Hug L.A."/>
            <person name="Sharon I."/>
            <person name="Castelle C.J."/>
            <person name="Probst A.J."/>
            <person name="Thomas B.C."/>
            <person name="Singh A."/>
            <person name="Wilkins M.J."/>
            <person name="Karaoz U."/>
            <person name="Brodie E.L."/>
            <person name="Williams K.H."/>
            <person name="Hubbard S.S."/>
            <person name="Banfield J.F."/>
        </authorList>
    </citation>
    <scope>NUCLEOTIDE SEQUENCE [LARGE SCALE GENOMIC DNA]</scope>
</reference>
<dbReference type="STRING" id="1802060.A2957_03040"/>
<feature type="transmembrane region" description="Helical" evidence="7">
    <location>
        <begin position="172"/>
        <end position="193"/>
    </location>
</feature>
<keyword evidence="5 7" id="KW-1133">Transmembrane helix</keyword>